<gene>
    <name evidence="2" type="ORF">EZS26_002664</name>
</gene>
<comment type="caution">
    <text evidence="2">The sequence shown here is derived from an EMBL/GenBank/DDBJ whole genome shotgun (WGS) entry which is preliminary data.</text>
</comment>
<evidence type="ECO:0008006" key="4">
    <source>
        <dbReference type="Google" id="ProtNLM"/>
    </source>
</evidence>
<dbReference type="AlphaFoldDB" id="A0A5M8NWZ7"/>
<sequence length="699" mass="82575">MIKKIWIWFLLVCFAGNAAAQDKHPDADSIMLEVLKYRDWYGDYIREYNALVYIKGNTQVKKKNILSKYAPNYLYWDQKGDDSFIESMVKVHYASPNYFTQEIMALNGDHLRAEDVQDRLMRFLNVNIYNSTMFNDQILMPEHKKVFKYYRFKYIASQDTLGQIIHQIQIIPKIKSQKLISGYFYIVDGSWTIYRFDIRGKWEFFKFRVETELGLYQKEFLLPHRSTITFHLNLLGNEMVNTYFSQFEYQSVNSYDKHQKPAGTNYDLSHYFSIETDSVPVVADTLFWEKQRPVPLSPHEDRLLDNNLNESQTTGSPKQSWYIAKGLTVPTNFEHNQMQYNYSGLLNPLKLAYSDWDGVVYWQQISMKKTFGDGKMLRFNPAAGFLFQEKKLYFSTPATWVFAPAKFGEFFWTFENRNQAYNSTTIQEIKQFLPDSINFNDLQLKYYQHYHTYMEAKYEISNGFLVYGGLYYDWYIPVLDKLSKDATQLVEDRYRSFAPVIGLRWTPRQYYRFNGKQKEYLFSHYPTFMVEYARGISGVLKSNSYYERVEMNIQQKIPLNLLKSLHYTLAAGWFTNTESVYFADFKHFQRKNIPQSWSDPSGGTFYLLNSNWYNATDYYAQAHFMYESPFDLLRLFSKIPADIVSSRFYAGYLYMPVLPPYVELGYGVGNFVGNANVFVSFKRGKPEAIGLKFAFELNL</sequence>
<evidence type="ECO:0000313" key="2">
    <source>
        <dbReference type="EMBL" id="KAA6301210.1"/>
    </source>
</evidence>
<evidence type="ECO:0000313" key="3">
    <source>
        <dbReference type="Proteomes" id="UP000324575"/>
    </source>
</evidence>
<dbReference type="InterPro" id="IPR043741">
    <property type="entry name" value="DUF5686"/>
</dbReference>
<dbReference type="Proteomes" id="UP000324575">
    <property type="component" value="Unassembled WGS sequence"/>
</dbReference>
<feature type="signal peptide" evidence="1">
    <location>
        <begin position="1"/>
        <end position="20"/>
    </location>
</feature>
<feature type="chain" id="PRO_5024344286" description="Outer membrane protein" evidence="1">
    <location>
        <begin position="21"/>
        <end position="699"/>
    </location>
</feature>
<dbReference type="EMBL" id="SNRX01000024">
    <property type="protein sequence ID" value="KAA6301210.1"/>
    <property type="molecule type" value="Genomic_DNA"/>
</dbReference>
<keyword evidence="1" id="KW-0732">Signal</keyword>
<name>A0A5M8NWZ7_9BACT</name>
<reference evidence="2 3" key="1">
    <citation type="submission" date="2019-03" db="EMBL/GenBank/DDBJ databases">
        <title>Single cell metagenomics reveals metabolic interactions within the superorganism composed of flagellate Streblomastix strix and complex community of Bacteroidetes bacteria on its surface.</title>
        <authorList>
            <person name="Treitli S.C."/>
            <person name="Kolisko M."/>
            <person name="Husnik F."/>
            <person name="Keeling P."/>
            <person name="Hampl V."/>
        </authorList>
    </citation>
    <scope>NUCLEOTIDE SEQUENCE [LARGE SCALE GENOMIC DNA]</scope>
    <source>
        <strain evidence="2">St1</strain>
    </source>
</reference>
<accession>A0A5M8NWZ7</accession>
<dbReference type="Pfam" id="PF18939">
    <property type="entry name" value="DUF5686"/>
    <property type="match status" value="1"/>
</dbReference>
<protein>
    <recommendedName>
        <fullName evidence="4">Outer membrane protein</fullName>
    </recommendedName>
</protein>
<evidence type="ECO:0000256" key="1">
    <source>
        <dbReference type="SAM" id="SignalP"/>
    </source>
</evidence>
<organism evidence="2 3">
    <name type="scientific">Candidatus Ordinivivax streblomastigis</name>
    <dbReference type="NCBI Taxonomy" id="2540710"/>
    <lineage>
        <taxon>Bacteria</taxon>
        <taxon>Pseudomonadati</taxon>
        <taxon>Bacteroidota</taxon>
        <taxon>Bacteroidia</taxon>
        <taxon>Bacteroidales</taxon>
        <taxon>Candidatus Ordinivivax</taxon>
    </lineage>
</organism>
<proteinExistence type="predicted"/>